<feature type="compositionally biased region" description="Polar residues" evidence="1">
    <location>
        <begin position="107"/>
        <end position="123"/>
    </location>
</feature>
<feature type="compositionally biased region" description="Polar residues" evidence="1">
    <location>
        <begin position="76"/>
        <end position="91"/>
    </location>
</feature>
<protein>
    <submittedName>
        <fullName evidence="2">Uncharacterized protein</fullName>
    </submittedName>
</protein>
<name>A0ABR2G0S4_9ROSI</name>
<comment type="caution">
    <text evidence="2">The sequence shown here is derived from an EMBL/GenBank/DDBJ whole genome shotgun (WGS) entry which is preliminary data.</text>
</comment>
<proteinExistence type="predicted"/>
<dbReference type="EMBL" id="JBBPBM010000004">
    <property type="protein sequence ID" value="KAK8589828.1"/>
    <property type="molecule type" value="Genomic_DNA"/>
</dbReference>
<reference evidence="2 3" key="1">
    <citation type="journal article" date="2024" name="G3 (Bethesda)">
        <title>Genome assembly of Hibiscus sabdariffa L. provides insights into metabolisms of medicinal natural products.</title>
        <authorList>
            <person name="Kim T."/>
        </authorList>
    </citation>
    <scope>NUCLEOTIDE SEQUENCE [LARGE SCALE GENOMIC DNA]</scope>
    <source>
        <strain evidence="2">TK-2024</strain>
        <tissue evidence="2">Old leaves</tissue>
    </source>
</reference>
<sequence>MDLCDGVAAYETPASCAFSSPELHVIPPSEQTQSTAPAVEHSSTYEASTDHIVSDSAGVLAHDEAEFQSVAPAGNVSPSLPIESTSPTQGNGDDDSTQAEAVEPSPAVSNTHTMVTRSKAESSSVLTPLLELHKFAPS</sequence>
<accession>A0ABR2G0S4</accession>
<feature type="compositionally biased region" description="Polar residues" evidence="1">
    <location>
        <begin position="29"/>
        <end position="47"/>
    </location>
</feature>
<evidence type="ECO:0000256" key="1">
    <source>
        <dbReference type="SAM" id="MobiDB-lite"/>
    </source>
</evidence>
<organism evidence="2 3">
    <name type="scientific">Hibiscus sabdariffa</name>
    <name type="common">roselle</name>
    <dbReference type="NCBI Taxonomy" id="183260"/>
    <lineage>
        <taxon>Eukaryota</taxon>
        <taxon>Viridiplantae</taxon>
        <taxon>Streptophyta</taxon>
        <taxon>Embryophyta</taxon>
        <taxon>Tracheophyta</taxon>
        <taxon>Spermatophyta</taxon>
        <taxon>Magnoliopsida</taxon>
        <taxon>eudicotyledons</taxon>
        <taxon>Gunneridae</taxon>
        <taxon>Pentapetalae</taxon>
        <taxon>rosids</taxon>
        <taxon>malvids</taxon>
        <taxon>Malvales</taxon>
        <taxon>Malvaceae</taxon>
        <taxon>Malvoideae</taxon>
        <taxon>Hibiscus</taxon>
    </lineage>
</organism>
<feature type="region of interest" description="Disordered" evidence="1">
    <location>
        <begin position="68"/>
        <end position="123"/>
    </location>
</feature>
<dbReference type="Proteomes" id="UP001472677">
    <property type="component" value="Unassembled WGS sequence"/>
</dbReference>
<keyword evidence="3" id="KW-1185">Reference proteome</keyword>
<gene>
    <name evidence="2" type="ORF">V6N12_024219</name>
</gene>
<evidence type="ECO:0000313" key="2">
    <source>
        <dbReference type="EMBL" id="KAK8589828.1"/>
    </source>
</evidence>
<evidence type="ECO:0000313" key="3">
    <source>
        <dbReference type="Proteomes" id="UP001472677"/>
    </source>
</evidence>
<feature type="region of interest" description="Disordered" evidence="1">
    <location>
        <begin position="18"/>
        <end position="47"/>
    </location>
</feature>